<dbReference type="PANTHER" id="PTHR10803:SF3">
    <property type="entry name" value="ATPASE GET3"/>
    <property type="match status" value="1"/>
</dbReference>
<proteinExistence type="inferred from homology"/>
<dbReference type="OrthoDB" id="1770at2759"/>
<evidence type="ECO:0000256" key="6">
    <source>
        <dbReference type="ARBA" id="ARBA00022824"/>
    </source>
</evidence>
<dbReference type="RefSeq" id="XP_027202866.1">
    <property type="nucleotide sequence ID" value="XM_027347065.1"/>
</dbReference>
<dbReference type="GO" id="GO:0005524">
    <property type="term" value="F:ATP binding"/>
    <property type="evidence" value="ECO:0007669"/>
    <property type="project" value="UniProtKB-UniRule"/>
</dbReference>
<evidence type="ECO:0000313" key="10">
    <source>
        <dbReference type="Proteomes" id="UP000515146"/>
    </source>
</evidence>
<sequence length="327" mass="37020">MITCENNDDYFFEPTLNRLLENDSLEWIFVGGKGGVGKTTTSCSLAVQLAKKRESVLIVSTDPAHNVSDAFGQKFTSQPLKVRGFDNLYAMETDPTNYKSSAYNLEDDDKKGLMSIIPELLSTFPGIDEAMGFADLMNFIQSLNFSVIVLDTAPTGHTLRLLNFPTLIDSAFEKFGDLGSQFSSMMKMFDGGANENNQLDKFRALTHSICETFRDASRTTFVCVCIPEFLSVYETERLILQLANNEIDVSYIVVNQVIFPNRLYENFMSRRKIQSKYLKQVKELYSENFHVIPVPLRPYEVRGIKAINSFGELLLQPRELPIVEDTN</sequence>
<evidence type="ECO:0000256" key="5">
    <source>
        <dbReference type="ARBA" id="ARBA00022801"/>
    </source>
</evidence>
<dbReference type="InterPro" id="IPR027417">
    <property type="entry name" value="P-loop_NTPase"/>
</dbReference>
<feature type="binding site" evidence="8">
    <location>
        <position position="228"/>
    </location>
    <ligand>
        <name>ATP</name>
        <dbReference type="ChEBI" id="CHEBI:30616"/>
    </ligand>
</feature>
<evidence type="ECO:0000259" key="9">
    <source>
        <dbReference type="Pfam" id="PF02374"/>
    </source>
</evidence>
<dbReference type="InterPro" id="IPR027542">
    <property type="entry name" value="ATPase_ArsA/GET3_euk"/>
</dbReference>
<dbReference type="InterPro" id="IPR016300">
    <property type="entry name" value="ATPase_ArsA/GET3"/>
</dbReference>
<accession>A0A6P6YD94</accession>
<evidence type="ECO:0000256" key="1">
    <source>
        <dbReference type="ARBA" id="ARBA00011040"/>
    </source>
</evidence>
<dbReference type="Gene3D" id="3.40.50.300">
    <property type="entry name" value="P-loop containing nucleotide triphosphate hydrolases"/>
    <property type="match status" value="1"/>
</dbReference>
<evidence type="ECO:0000256" key="3">
    <source>
        <dbReference type="ARBA" id="ARBA00022490"/>
    </source>
</evidence>
<keyword evidence="10" id="KW-1185">Reference proteome</keyword>
<evidence type="ECO:0000256" key="4">
    <source>
        <dbReference type="ARBA" id="ARBA00022741"/>
    </source>
</evidence>
<keyword evidence="5 8" id="KW-0378">Hydrolase</keyword>
<name>A0A6P6YD94_DERPT</name>
<evidence type="ECO:0000256" key="8">
    <source>
        <dbReference type="HAMAP-Rule" id="MF_03112"/>
    </source>
</evidence>
<dbReference type="PANTHER" id="PTHR10803">
    <property type="entry name" value="ARSENICAL PUMP-DRIVING ATPASE ARSENITE-TRANSLOCATING ATPASE"/>
    <property type="match status" value="1"/>
</dbReference>
<keyword evidence="3 8" id="KW-0963">Cytoplasm</keyword>
<keyword evidence="6 8" id="KW-0256">Endoplasmic reticulum</keyword>
<comment type="similarity">
    <text evidence="1 8">Belongs to the arsA ATPase family.</text>
</comment>
<keyword evidence="4 8" id="KW-0547">Nucleotide-binding</keyword>
<comment type="subunit">
    <text evidence="8">Homodimer.</text>
</comment>
<dbReference type="Proteomes" id="UP000515146">
    <property type="component" value="Unplaced"/>
</dbReference>
<evidence type="ECO:0000256" key="2">
    <source>
        <dbReference type="ARBA" id="ARBA00022448"/>
    </source>
</evidence>
<dbReference type="FunFam" id="3.40.50.300:FF:001459">
    <property type="entry name" value="ATPase ASNA1 homolog"/>
    <property type="match status" value="1"/>
</dbReference>
<dbReference type="InParanoid" id="A0A6P6YD94"/>
<evidence type="ECO:0000256" key="7">
    <source>
        <dbReference type="ARBA" id="ARBA00022840"/>
    </source>
</evidence>
<dbReference type="AlphaFoldDB" id="A0A6P6YD94"/>
<comment type="function">
    <text evidence="8">ATPase required for the post-translational delivery of tail-anchored (TA) proteins to the endoplasmic reticulum. Recognizes and selectively binds the transmembrane domain of TA proteins in the cytosol. This complex then targets to the endoplasmic reticulum by membrane-bound receptors, where the tail-anchored protein is released for insertion. This process is regulated by ATP binding and hydrolysis. ATP binding drives the homodimer towards the closed dimer state, facilitating recognition of newly synthesized TA membrane proteins. ATP hydrolysis is required for insertion. Subsequently, the homodimer reverts towards the open dimer state, lowering its affinity for the membrane-bound receptor, and returning it to the cytosol to initiate a new round of targeting.</text>
</comment>
<keyword evidence="7 8" id="KW-0067">ATP-binding</keyword>
<feature type="binding site" evidence="8">
    <location>
        <position position="255"/>
    </location>
    <ligand>
        <name>ATP</name>
        <dbReference type="ChEBI" id="CHEBI:30616"/>
    </ligand>
</feature>
<reference evidence="11" key="1">
    <citation type="submission" date="2025-08" db="UniProtKB">
        <authorList>
            <consortium name="RefSeq"/>
        </authorList>
    </citation>
    <scope>IDENTIFICATION</scope>
    <source>
        <strain evidence="11">Airmid</strain>
    </source>
</reference>
<feature type="binding site" evidence="8">
    <location>
        <begin position="33"/>
        <end position="40"/>
    </location>
    <ligand>
        <name>ATP</name>
        <dbReference type="ChEBI" id="CHEBI:30616"/>
    </ligand>
</feature>
<dbReference type="GO" id="GO:0016887">
    <property type="term" value="F:ATP hydrolysis activity"/>
    <property type="evidence" value="ECO:0007669"/>
    <property type="project" value="InterPro"/>
</dbReference>
<evidence type="ECO:0000313" key="11">
    <source>
        <dbReference type="RefSeq" id="XP_027202866.1"/>
    </source>
</evidence>
<dbReference type="Pfam" id="PF02374">
    <property type="entry name" value="ArsA_ATPase"/>
    <property type="match status" value="1"/>
</dbReference>
<dbReference type="GO" id="GO:0071816">
    <property type="term" value="P:tail-anchored membrane protein insertion into ER membrane"/>
    <property type="evidence" value="ECO:0007669"/>
    <property type="project" value="TreeGrafter"/>
</dbReference>
<dbReference type="CDD" id="cd02035">
    <property type="entry name" value="ArsA"/>
    <property type="match status" value="1"/>
</dbReference>
<protein>
    <recommendedName>
        <fullName evidence="8">ATPase ASNA1 homolog</fullName>
        <ecNumber evidence="8">3.6.-.-</ecNumber>
    </recommendedName>
    <alternativeName>
        <fullName evidence="8">Arsenical pump-driving ATPase homolog</fullName>
    </alternativeName>
    <alternativeName>
        <fullName evidence="8">Arsenite-stimulated ATPase</fullName>
    </alternativeName>
</protein>
<dbReference type="KEGG" id="dpte:113796767"/>
<keyword evidence="2 8" id="KW-0813">Transport</keyword>
<comment type="caution">
    <text evidence="8">Lacks conserved residue(s) required for the propagation of feature annotation.</text>
</comment>
<dbReference type="SUPFAM" id="SSF52540">
    <property type="entry name" value="P-loop containing nucleoside triphosphate hydrolases"/>
    <property type="match status" value="1"/>
</dbReference>
<feature type="domain" description="ArsA/GET3 Anion-transporting ATPase-like" evidence="9">
    <location>
        <begin position="26"/>
        <end position="315"/>
    </location>
</feature>
<dbReference type="NCBIfam" id="TIGR00345">
    <property type="entry name" value="GET3_arsA_TRC40"/>
    <property type="match status" value="1"/>
</dbReference>
<gene>
    <name evidence="11" type="primary">LOC113796767</name>
</gene>
<dbReference type="HAMAP" id="MF_03112">
    <property type="entry name" value="Asna1_Get3"/>
    <property type="match status" value="1"/>
</dbReference>
<feature type="active site" evidence="8">
    <location>
        <position position="62"/>
    </location>
</feature>
<dbReference type="GO" id="GO:0043529">
    <property type="term" value="C:GET complex"/>
    <property type="evidence" value="ECO:0007669"/>
    <property type="project" value="TreeGrafter"/>
</dbReference>
<dbReference type="EC" id="3.6.-.-" evidence="8"/>
<dbReference type="InterPro" id="IPR025723">
    <property type="entry name" value="ArsA/GET3_ATPase-like"/>
</dbReference>
<organism evidence="10 11">
    <name type="scientific">Dermatophagoides pteronyssinus</name>
    <name type="common">European house dust mite</name>
    <dbReference type="NCBI Taxonomy" id="6956"/>
    <lineage>
        <taxon>Eukaryota</taxon>
        <taxon>Metazoa</taxon>
        <taxon>Ecdysozoa</taxon>
        <taxon>Arthropoda</taxon>
        <taxon>Chelicerata</taxon>
        <taxon>Arachnida</taxon>
        <taxon>Acari</taxon>
        <taxon>Acariformes</taxon>
        <taxon>Sarcoptiformes</taxon>
        <taxon>Astigmata</taxon>
        <taxon>Psoroptidia</taxon>
        <taxon>Analgoidea</taxon>
        <taxon>Pyroglyphidae</taxon>
        <taxon>Dermatophagoidinae</taxon>
        <taxon>Dermatophagoides</taxon>
    </lineage>
</organism>
<comment type="subcellular location">
    <subcellularLocation>
        <location evidence="8">Cytoplasm</location>
    </subcellularLocation>
    <subcellularLocation>
        <location evidence="8">Endoplasmic reticulum</location>
    </subcellularLocation>
</comment>